<dbReference type="CDD" id="cd09252">
    <property type="entry name" value="AP-3_Mu3_Cterm"/>
    <property type="match status" value="1"/>
</dbReference>
<evidence type="ECO:0000313" key="7">
    <source>
        <dbReference type="EMBL" id="KAH8105513.1"/>
    </source>
</evidence>
<dbReference type="InterPro" id="IPR011012">
    <property type="entry name" value="Longin-like_dom_sf"/>
</dbReference>
<evidence type="ECO:0000313" key="8">
    <source>
        <dbReference type="Proteomes" id="UP000813824"/>
    </source>
</evidence>
<sequence>MAIDGLIILDPFGHPIIQSGFRSSPPAYPLLHIDAFNAALEKSARGSIDPVLFVHSLEYDASSVCCHVKHGDLRFLCPVTGDVDPLYVFAFMKTFIDILSEYLGNISSETLKENFDVVYQLLEETLDAGGHPSTTFPNALRDIVLPPSMLHKMLSVAGVAALAAPIAHGQPFSSPIPWRKMGVRYNNNEIYFDIAETLKATVNKNGAASTTAVWGRVDSNCKLSGTPDLLLNLAGVQNLNDCSFHPCVRIQRWTRDKQLSFVPPDGRFTLMEYRYTSGSVQQIVIPLQIKANVKLEESSSMALSSTDFQALRSCSSLGTIDITLVSRLTTRSLDNVVAQLYLGESATGVNMVATNNSSWSFDSKTKTLSWHIKSAPASSSFNLRGTVLSQKYLRPSRAFRVTFDINQHNFSALKVEQLKMTGELYKPFKGVRGRSVGDVEWRW</sequence>
<dbReference type="AlphaFoldDB" id="A0A8K0UVQ0"/>
<dbReference type="GO" id="GO:0016192">
    <property type="term" value="P:vesicle-mediated transport"/>
    <property type="evidence" value="ECO:0007669"/>
    <property type="project" value="InterPro"/>
</dbReference>
<keyword evidence="8" id="KW-1185">Reference proteome</keyword>
<evidence type="ECO:0000256" key="3">
    <source>
        <dbReference type="ARBA" id="ARBA00022927"/>
    </source>
</evidence>
<reference evidence="7" key="1">
    <citation type="journal article" date="2021" name="New Phytol.">
        <title>Evolutionary innovations through gain and loss of genes in the ectomycorrhizal Boletales.</title>
        <authorList>
            <person name="Wu G."/>
            <person name="Miyauchi S."/>
            <person name="Morin E."/>
            <person name="Kuo A."/>
            <person name="Drula E."/>
            <person name="Varga T."/>
            <person name="Kohler A."/>
            <person name="Feng B."/>
            <person name="Cao Y."/>
            <person name="Lipzen A."/>
            <person name="Daum C."/>
            <person name="Hundley H."/>
            <person name="Pangilinan J."/>
            <person name="Johnson J."/>
            <person name="Barry K."/>
            <person name="LaButti K."/>
            <person name="Ng V."/>
            <person name="Ahrendt S."/>
            <person name="Min B."/>
            <person name="Choi I.G."/>
            <person name="Park H."/>
            <person name="Plett J.M."/>
            <person name="Magnuson J."/>
            <person name="Spatafora J.W."/>
            <person name="Nagy L.G."/>
            <person name="Henrissat B."/>
            <person name="Grigoriev I.V."/>
            <person name="Yang Z.L."/>
            <person name="Xu J."/>
            <person name="Martin F.M."/>
        </authorList>
    </citation>
    <scope>NUCLEOTIDE SEQUENCE</scope>
    <source>
        <strain evidence="7">KKN 215</strain>
    </source>
</reference>
<dbReference type="InterPro" id="IPR001392">
    <property type="entry name" value="Clathrin_mu"/>
</dbReference>
<dbReference type="PANTHER" id="PTHR10529">
    <property type="entry name" value="AP COMPLEX SUBUNIT MU"/>
    <property type="match status" value="1"/>
</dbReference>
<comment type="caution">
    <text evidence="7">The sequence shown here is derived from an EMBL/GenBank/DDBJ whole genome shotgun (WGS) entry which is preliminary data.</text>
</comment>
<evidence type="ECO:0000256" key="5">
    <source>
        <dbReference type="PIRNR" id="PIRNR005992"/>
    </source>
</evidence>
<comment type="subcellular location">
    <subcellularLocation>
        <location evidence="1">Endomembrane system</location>
    </subcellularLocation>
</comment>
<dbReference type="EMBL" id="JAEVFJ010000004">
    <property type="protein sequence ID" value="KAH8105513.1"/>
    <property type="molecule type" value="Genomic_DNA"/>
</dbReference>
<dbReference type="InterPro" id="IPR050431">
    <property type="entry name" value="Adaptor_comp_med_subunit"/>
</dbReference>
<evidence type="ECO:0000256" key="4">
    <source>
        <dbReference type="ARBA" id="ARBA00023136"/>
    </source>
</evidence>
<comment type="similarity">
    <text evidence="5">Belongs to the adaptor complexes medium subunit family.</text>
</comment>
<feature type="domain" description="MHD" evidence="6">
    <location>
        <begin position="187"/>
        <end position="443"/>
    </location>
</feature>
<dbReference type="InterPro" id="IPR028565">
    <property type="entry name" value="MHD"/>
</dbReference>
<dbReference type="PRINTS" id="PR00314">
    <property type="entry name" value="CLATHRINADPT"/>
</dbReference>
<keyword evidence="3 5" id="KW-0653">Protein transport</keyword>
<protein>
    <submittedName>
        <fullName evidence="7">Clathrin adaptor mu subunit</fullName>
    </submittedName>
</protein>
<dbReference type="Gene3D" id="2.60.40.1170">
    <property type="entry name" value="Mu homology domain, subdomain B"/>
    <property type="match status" value="2"/>
</dbReference>
<dbReference type="Gene3D" id="3.30.450.60">
    <property type="match status" value="1"/>
</dbReference>
<dbReference type="OrthoDB" id="870at2759"/>
<dbReference type="InterPro" id="IPR036168">
    <property type="entry name" value="AP2_Mu_C_sf"/>
</dbReference>
<dbReference type="Pfam" id="PF01217">
    <property type="entry name" value="Clat_adaptor_s"/>
    <property type="match status" value="1"/>
</dbReference>
<evidence type="ECO:0000259" key="6">
    <source>
        <dbReference type="PROSITE" id="PS51072"/>
    </source>
</evidence>
<dbReference type="GO" id="GO:0030131">
    <property type="term" value="C:clathrin adaptor complex"/>
    <property type="evidence" value="ECO:0007669"/>
    <property type="project" value="UniProtKB-UniRule"/>
</dbReference>
<dbReference type="InterPro" id="IPR022775">
    <property type="entry name" value="AP_mu_sigma_su"/>
</dbReference>
<dbReference type="GO" id="GO:0012505">
    <property type="term" value="C:endomembrane system"/>
    <property type="evidence" value="ECO:0007669"/>
    <property type="project" value="UniProtKB-SubCell"/>
</dbReference>
<dbReference type="CDD" id="cd14837">
    <property type="entry name" value="AP3_Mu_N"/>
    <property type="match status" value="1"/>
</dbReference>
<dbReference type="Proteomes" id="UP000813824">
    <property type="component" value="Unassembled WGS sequence"/>
</dbReference>
<dbReference type="SUPFAM" id="SSF49447">
    <property type="entry name" value="Second domain of Mu2 adaptin subunit (ap50) of ap2 adaptor"/>
    <property type="match status" value="1"/>
</dbReference>
<evidence type="ECO:0000256" key="1">
    <source>
        <dbReference type="ARBA" id="ARBA00004308"/>
    </source>
</evidence>
<keyword evidence="4" id="KW-0472">Membrane</keyword>
<dbReference type="GO" id="GO:0006886">
    <property type="term" value="P:intracellular protein transport"/>
    <property type="evidence" value="ECO:0007669"/>
    <property type="project" value="UniProtKB-UniRule"/>
</dbReference>
<dbReference type="SUPFAM" id="SSF64356">
    <property type="entry name" value="SNARE-like"/>
    <property type="match status" value="1"/>
</dbReference>
<organism evidence="7 8">
    <name type="scientific">Cristinia sonorae</name>
    <dbReference type="NCBI Taxonomy" id="1940300"/>
    <lineage>
        <taxon>Eukaryota</taxon>
        <taxon>Fungi</taxon>
        <taxon>Dikarya</taxon>
        <taxon>Basidiomycota</taxon>
        <taxon>Agaricomycotina</taxon>
        <taxon>Agaricomycetes</taxon>
        <taxon>Agaricomycetidae</taxon>
        <taxon>Agaricales</taxon>
        <taxon>Pleurotineae</taxon>
        <taxon>Stephanosporaceae</taxon>
        <taxon>Cristinia</taxon>
    </lineage>
</organism>
<name>A0A8K0UVQ0_9AGAR</name>
<dbReference type="PIRSF" id="PIRSF005992">
    <property type="entry name" value="Clathrin_mu"/>
    <property type="match status" value="1"/>
</dbReference>
<dbReference type="Pfam" id="PF00928">
    <property type="entry name" value="Adap_comp_sub"/>
    <property type="match status" value="1"/>
</dbReference>
<proteinExistence type="inferred from homology"/>
<evidence type="ECO:0000256" key="2">
    <source>
        <dbReference type="ARBA" id="ARBA00022448"/>
    </source>
</evidence>
<keyword evidence="2 5" id="KW-0813">Transport</keyword>
<dbReference type="PROSITE" id="PS51072">
    <property type="entry name" value="MHD"/>
    <property type="match status" value="1"/>
</dbReference>
<accession>A0A8K0UVQ0</accession>
<gene>
    <name evidence="7" type="ORF">BXZ70DRAFT_532016</name>
</gene>